<sequence>MSPLSLFAEAMTYFSSRSPAAPCPVCMRGQIATMPMMDSLACDFCSHIFLLEQSEDQRQQFLRMADTISTLRWAWTGKRWENANAVQVYNSRWLSILGILLVIIPTAIASLAAYFFAPDPDVPLAWFPKFWAIATFCGHLFVLLSITRDYTQFPIGAYWRSMRRSIGI</sequence>
<evidence type="ECO:0000256" key="1">
    <source>
        <dbReference type="SAM" id="Phobius"/>
    </source>
</evidence>
<gene>
    <name evidence="2" type="ORF">VB774_19085</name>
</gene>
<keyword evidence="1" id="KW-0472">Membrane</keyword>
<evidence type="ECO:0000313" key="3">
    <source>
        <dbReference type="Proteomes" id="UP001301388"/>
    </source>
</evidence>
<evidence type="ECO:0000313" key="2">
    <source>
        <dbReference type="EMBL" id="MEA5479733.1"/>
    </source>
</evidence>
<feature type="transmembrane region" description="Helical" evidence="1">
    <location>
        <begin position="93"/>
        <end position="117"/>
    </location>
</feature>
<protein>
    <submittedName>
        <fullName evidence="2">Uncharacterized protein</fullName>
    </submittedName>
</protein>
<comment type="caution">
    <text evidence="2">The sequence shown here is derived from an EMBL/GenBank/DDBJ whole genome shotgun (WGS) entry which is preliminary data.</text>
</comment>
<proteinExistence type="predicted"/>
<name>A0ABU5TP33_9CYAN</name>
<dbReference type="EMBL" id="JAYGIE010000097">
    <property type="protein sequence ID" value="MEA5479733.1"/>
    <property type="molecule type" value="Genomic_DNA"/>
</dbReference>
<dbReference type="Proteomes" id="UP001301388">
    <property type="component" value="Unassembled WGS sequence"/>
</dbReference>
<organism evidence="2 3">
    <name type="scientific">Pseudanabaena galeata UHCC 0370</name>
    <dbReference type="NCBI Taxonomy" id="3110310"/>
    <lineage>
        <taxon>Bacteria</taxon>
        <taxon>Bacillati</taxon>
        <taxon>Cyanobacteriota</taxon>
        <taxon>Cyanophyceae</taxon>
        <taxon>Pseudanabaenales</taxon>
        <taxon>Pseudanabaenaceae</taxon>
        <taxon>Pseudanabaena</taxon>
    </lineage>
</organism>
<keyword evidence="3" id="KW-1185">Reference proteome</keyword>
<keyword evidence="1" id="KW-1133">Transmembrane helix</keyword>
<keyword evidence="1" id="KW-0812">Transmembrane</keyword>
<reference evidence="2 3" key="1">
    <citation type="submission" date="2023-12" db="EMBL/GenBank/DDBJ databases">
        <title>Baltic Sea Cyanobacteria.</title>
        <authorList>
            <person name="Delbaje E."/>
            <person name="Fewer D.P."/>
            <person name="Shishido T.K."/>
        </authorList>
    </citation>
    <scope>NUCLEOTIDE SEQUENCE [LARGE SCALE GENOMIC DNA]</scope>
    <source>
        <strain evidence="2 3">UHCC 0370</strain>
    </source>
</reference>
<feature type="transmembrane region" description="Helical" evidence="1">
    <location>
        <begin position="129"/>
        <end position="146"/>
    </location>
</feature>
<dbReference type="RefSeq" id="WP_323262901.1">
    <property type="nucleotide sequence ID" value="NZ_JAYGIE010000097.1"/>
</dbReference>
<accession>A0ABU5TP33</accession>